<feature type="compositionally biased region" description="Acidic residues" evidence="1">
    <location>
        <begin position="212"/>
        <end position="225"/>
    </location>
</feature>
<feature type="region of interest" description="Disordered" evidence="1">
    <location>
        <begin position="206"/>
        <end position="243"/>
    </location>
</feature>
<reference evidence="2" key="1">
    <citation type="journal article" date="2019" name="Sci. Rep.">
        <title>Draft genome of Tanacetum cinerariifolium, the natural source of mosquito coil.</title>
        <authorList>
            <person name="Yamashiro T."/>
            <person name="Shiraishi A."/>
            <person name="Satake H."/>
            <person name="Nakayama K."/>
        </authorList>
    </citation>
    <scope>NUCLEOTIDE SEQUENCE</scope>
</reference>
<proteinExistence type="predicted"/>
<dbReference type="AlphaFoldDB" id="A0A6L2P981"/>
<organism evidence="2">
    <name type="scientific">Tanacetum cinerariifolium</name>
    <name type="common">Dalmatian daisy</name>
    <name type="synonym">Chrysanthemum cinerariifolium</name>
    <dbReference type="NCBI Taxonomy" id="118510"/>
    <lineage>
        <taxon>Eukaryota</taxon>
        <taxon>Viridiplantae</taxon>
        <taxon>Streptophyta</taxon>
        <taxon>Embryophyta</taxon>
        <taxon>Tracheophyta</taxon>
        <taxon>Spermatophyta</taxon>
        <taxon>Magnoliopsida</taxon>
        <taxon>eudicotyledons</taxon>
        <taxon>Gunneridae</taxon>
        <taxon>Pentapetalae</taxon>
        <taxon>asterids</taxon>
        <taxon>campanulids</taxon>
        <taxon>Asterales</taxon>
        <taxon>Asteraceae</taxon>
        <taxon>Asteroideae</taxon>
        <taxon>Anthemideae</taxon>
        <taxon>Anthemidinae</taxon>
        <taxon>Tanacetum</taxon>
    </lineage>
</organism>
<sequence>MRYEHLSTTPETKLDEVTKYSAKNLVPIPSKCEVTSEDESECDMPDKDESFSVFMTSSNPLFDYNDDFTSSDDESLPDEEVSIEEFKVYSNPLFDDGKISSDEIDLHCFNVESDFVESLLNHNTLINSSLKFDFLLKEFSGELAHINPEIKEADFDFEEEIRLIGNLLEEIDIVTDTDELLPPGFENDDSEGEIFVLEGLRVDNSIPNSENELSDNEASDFEDDLLFPRPPPEPPDAKFDFEPDTGEEISVVMNTNDELNEDNCFDP</sequence>
<accession>A0A6L2P981</accession>
<dbReference type="EMBL" id="BKCJ010010925">
    <property type="protein sequence ID" value="GEU93762.1"/>
    <property type="molecule type" value="Genomic_DNA"/>
</dbReference>
<protein>
    <recommendedName>
        <fullName evidence="3">Reverse transcriptase domain-containing protein</fullName>
    </recommendedName>
</protein>
<name>A0A6L2P981_TANCI</name>
<gene>
    <name evidence="2" type="ORF">Tci_065740</name>
</gene>
<evidence type="ECO:0000256" key="1">
    <source>
        <dbReference type="SAM" id="MobiDB-lite"/>
    </source>
</evidence>
<evidence type="ECO:0000313" key="2">
    <source>
        <dbReference type="EMBL" id="GEU93762.1"/>
    </source>
</evidence>
<evidence type="ECO:0008006" key="3">
    <source>
        <dbReference type="Google" id="ProtNLM"/>
    </source>
</evidence>
<comment type="caution">
    <text evidence="2">The sequence shown here is derived from an EMBL/GenBank/DDBJ whole genome shotgun (WGS) entry which is preliminary data.</text>
</comment>